<proteinExistence type="inferred from homology"/>
<feature type="domain" description="DUF2428" evidence="4">
    <location>
        <begin position="1064"/>
        <end position="1351"/>
    </location>
</feature>
<sequence>MFSSVASKTLDGIVGRMMSTLRDRFRRSGSAADHEQMDVAVGADFLDLSRCINALSLHMSPDRRVTNNQALHDTVEQLTECLARIYASCLHNNSTKEAPVCPTEFSKEEGLILSLAAEVVSQLYVHQANNGRLFQKCKKALEKLRSLQPHIESLVEEEFQKLITASSSSEQGMNADDLNKVSSLLESSDLIRGFLRSNFLQILSSVALTLCCEVETQSTPDTGCVQPSRVPAMDACYQAAKVFLQMCQHGQDDLQPLLWEPSNGCHEDLYLIISGLLTLLEDQRFSKDCGLMAGSSLAMMLNSAPDPRQAAVAVANLLDRYSRQQSDRGPQTLQIGQFVLSATPMEPLPPLKPLPPSSMMFPQLAVTRGVLTCCNKAILLEDVSANQEHHLLCTEVLFPVVCDLCKAADGELKYHASEALKLYLQALKPLLPTLLRESSHPRLFGPDTAHTRAVLQLVWQEWQSPVDGVAEMIRSALTNLLDLHHQENKGRDSENSQLLDSITSSLLNTAWHVKGRYHLLTSIVPRISALHLLQTRPNLPKELLRCLGTNYLAAAATELHNALVRRLKEEVVTKRRETGGQRLGDDKEMLAERWGSLWKDVMLEGICSDDSLVRYHTAKYWLPAALKSFPGCFHFLMRELVKASTDQPLEKQVDEADVRQLHARIVLLKYARINSLLDADWFDTYHNTISAGLWHTEDEIQADAFACLCCSPKKSELPSDAEMRLFRETLPHFLNSDSAAFRNQLRHNTGAFVARTCDGGLVLVKHLKKLRAKTEIRNLHQEKDDTKVDSVEKPKRNAAGVKKGLSEIEKEQVSALKERLLQALDCLDWLAEVCFVSLFPGACYQRKRTAHDILGVVFEALLGDKQQKSKDTSSENLMAWALAHGKCNLLSARNASLLLECIQDGSNDLRSSSYHLLSTYYPAALPSSPAYPQTSSSQVMCLALQLVSSPKVQESEAGALLTKRIFYKHSVVKCLKKLDSDLSTPPGSPVKSNGPSAENGPVHFVESLLTSLAYQLKCCKKNLLQAAAVTPMHGLIRAIRRCVTDHPSTLECIFASDPTNWSTLMQKLLATVQDITGFILLILSGRDTASPVTEENRASTTMMAPSFGQMGEAIEKLIADLAAYRVGEGEESGEGGGGGGEEMLALSEEHQLILACCWLNLKECSLLLGALVETMPLCGEDDPGILTFDQLTLMADILVDVLTRCRHKGAIDGCNQGFAKLCSRLQASHCPKLQAIPKTILDRVLGMVTQVGAGSSFTKKSAGLPLLVESIVSAEPRGRERPLLTYVMRQLMDIASQPLPPDPNDRLDLPQAHALNVMMALFRCSAVGTDILRHCSSAVEMAIGGFASPCWMIRNCSMRLFGTLIARIFGQKKVQDEHSQINAMSAATFFTRYPTLKQFLLKELKKFNRGGAEPGSEDDGVMRSKVTDEERGPEALGQEQGREDVLSCTDDTGLEILRDARFQEGRVECRGEKGRLFLHPSLHPVLTLLSKLGPGVGSDDVQSLREFMQPVQQLAGSAIYAVRELAARSLVPLIPQCDMPQKIAGIIHQLPSSAQSVRDFNRLHGDLLQVEKLFEAAEQNESFQQEDLVCIQSKLSSRTWIAGDSNPCAPIRALFVNVALAVIAECHRVCPGSGAITCVSKMMDILRGYFESAPPPFQIGIATLNGVMSAAYLRLITLTSDTVTPDLLTSAQALLTSHDSDVKLATLAYLQSNVTDILDCGDVSRIQTLREKLANLLTDAELDIRCLEKALALWVDLGQGEGPVSELPCDWQCLWNALTGLVEGKRGSGLLAAALPAIGQMLQWSIQTNQNSWVYVDVWCNWMVTYSHPSQCETKRLATVQSVRIAAPIVWSKIADEHTEDQIDIALDLLIALLHLLQDEDQDIRLAAAGLVSLRLPRGAHCLQFSHLHCNVAQQVLVDYLCRAFFWSPKFMTSVLGLLQGSVDLSEATHQLASGGTHLFGQESANIYAEGVMEAKVLYQALVETVEREQAANPESFQTWLSSWCEAAPLLVDAQEDLAITLQILETGVTMGGTLCGVSSHSKPYQTIYRQLLYVRFLCGVTKILDADEVVLGAMNELQLTLKQIAEMPSVHPCLKTELSSLSQFITSQLELKATNAP</sequence>
<dbReference type="GeneID" id="119742025"/>
<dbReference type="PANTHER" id="PTHR14387:SF0">
    <property type="entry name" value="DUF2428 DOMAIN-CONTAINING PROTEIN"/>
    <property type="match status" value="1"/>
</dbReference>
<feature type="domain" description="tRNA (32-2'-O)-methyltransferase regulator THADA-like C-terminal TPR repeats region" evidence="6">
    <location>
        <begin position="1354"/>
        <end position="1409"/>
    </location>
</feature>
<evidence type="ECO:0000256" key="2">
    <source>
        <dbReference type="ARBA" id="ARBA00022694"/>
    </source>
</evidence>
<evidence type="ECO:0000313" key="7">
    <source>
        <dbReference type="EnsemblMetazoa" id="XP_038073963.1"/>
    </source>
</evidence>
<feature type="compositionally biased region" description="Basic and acidic residues" evidence="3">
    <location>
        <begin position="1420"/>
        <end position="1433"/>
    </location>
</feature>
<feature type="domain" description="tRNA (32-2'-O)-methyltransferase regulator THADA-like TPR repeats region" evidence="5">
    <location>
        <begin position="594"/>
        <end position="910"/>
    </location>
</feature>
<feature type="region of interest" description="Disordered" evidence="3">
    <location>
        <begin position="1410"/>
        <end position="1444"/>
    </location>
</feature>
<organism evidence="7 8">
    <name type="scientific">Patiria miniata</name>
    <name type="common">Bat star</name>
    <name type="synonym">Asterina miniata</name>
    <dbReference type="NCBI Taxonomy" id="46514"/>
    <lineage>
        <taxon>Eukaryota</taxon>
        <taxon>Metazoa</taxon>
        <taxon>Echinodermata</taxon>
        <taxon>Eleutherozoa</taxon>
        <taxon>Asterozoa</taxon>
        <taxon>Asteroidea</taxon>
        <taxon>Valvatacea</taxon>
        <taxon>Valvatida</taxon>
        <taxon>Asterinidae</taxon>
        <taxon>Patiria</taxon>
    </lineage>
</organism>
<evidence type="ECO:0000256" key="1">
    <source>
        <dbReference type="ARBA" id="ARBA00010409"/>
    </source>
</evidence>
<dbReference type="EnsemblMetazoa" id="XM_038218035.1">
    <property type="protein sequence ID" value="XP_038073963.1"/>
    <property type="gene ID" value="LOC119742025"/>
</dbReference>
<evidence type="ECO:0000259" key="5">
    <source>
        <dbReference type="Pfam" id="PF25150"/>
    </source>
</evidence>
<dbReference type="InterPro" id="IPR056842">
    <property type="entry name" value="THADA-like_TPR_C"/>
</dbReference>
<dbReference type="SUPFAM" id="SSF48371">
    <property type="entry name" value="ARM repeat"/>
    <property type="match status" value="2"/>
</dbReference>
<evidence type="ECO:0008006" key="9">
    <source>
        <dbReference type="Google" id="ProtNLM"/>
    </source>
</evidence>
<dbReference type="RefSeq" id="XP_038073963.1">
    <property type="nucleotide sequence ID" value="XM_038218035.1"/>
</dbReference>
<feature type="domain" description="tRNA (32-2'-O)-methyltransferase regulator THADA-like C-terminal TPR repeats region" evidence="6">
    <location>
        <begin position="1478"/>
        <end position="1573"/>
    </location>
</feature>
<evidence type="ECO:0000259" key="4">
    <source>
        <dbReference type="Pfam" id="PF10350"/>
    </source>
</evidence>
<accession>A0A914BCK6</accession>
<dbReference type="Pfam" id="PF10350">
    <property type="entry name" value="DUF2428"/>
    <property type="match status" value="1"/>
</dbReference>
<protein>
    <recommendedName>
        <fullName evidence="9">DUF2428 domain-containing protein</fullName>
    </recommendedName>
</protein>
<comment type="similarity">
    <text evidence="1">Belongs to the THADA family.</text>
</comment>
<dbReference type="InterPro" id="IPR019442">
    <property type="entry name" value="THADA/TRM732_DUF2428"/>
</dbReference>
<dbReference type="InterPro" id="IPR056843">
    <property type="entry name" value="THADA-like_TPR"/>
</dbReference>
<dbReference type="InterPro" id="IPR016024">
    <property type="entry name" value="ARM-type_fold"/>
</dbReference>
<dbReference type="OMA" id="RSPCWAM"/>
<name>A0A914BCK6_PATMI</name>
<keyword evidence="8" id="KW-1185">Reference proteome</keyword>
<dbReference type="Pfam" id="PF25150">
    <property type="entry name" value="TPR_Trm732"/>
    <property type="match status" value="1"/>
</dbReference>
<dbReference type="GO" id="GO:0005829">
    <property type="term" value="C:cytosol"/>
    <property type="evidence" value="ECO:0007669"/>
    <property type="project" value="TreeGrafter"/>
</dbReference>
<dbReference type="Pfam" id="PF25151">
    <property type="entry name" value="TPR_Trm732_C"/>
    <property type="match status" value="2"/>
</dbReference>
<reference evidence="7" key="1">
    <citation type="submission" date="2022-11" db="UniProtKB">
        <authorList>
            <consortium name="EnsemblMetazoa"/>
        </authorList>
    </citation>
    <scope>IDENTIFICATION</scope>
</reference>
<evidence type="ECO:0000256" key="3">
    <source>
        <dbReference type="SAM" id="MobiDB-lite"/>
    </source>
</evidence>
<dbReference type="PANTHER" id="PTHR14387">
    <property type="entry name" value="THADA/DEATH RECEPTOR INTERACTING PROTEIN"/>
    <property type="match status" value="1"/>
</dbReference>
<keyword evidence="2" id="KW-0819">tRNA processing</keyword>
<dbReference type="GO" id="GO:0030488">
    <property type="term" value="P:tRNA methylation"/>
    <property type="evidence" value="ECO:0007669"/>
    <property type="project" value="TreeGrafter"/>
</dbReference>
<dbReference type="OrthoDB" id="73997at2759"/>
<dbReference type="InterPro" id="IPR051954">
    <property type="entry name" value="tRNA_methyltransferase_THADA"/>
</dbReference>
<dbReference type="Proteomes" id="UP000887568">
    <property type="component" value="Unplaced"/>
</dbReference>
<evidence type="ECO:0000313" key="8">
    <source>
        <dbReference type="Proteomes" id="UP000887568"/>
    </source>
</evidence>
<evidence type="ECO:0000259" key="6">
    <source>
        <dbReference type="Pfam" id="PF25151"/>
    </source>
</evidence>